<feature type="compositionally biased region" description="Gly residues" evidence="1">
    <location>
        <begin position="59"/>
        <end position="71"/>
    </location>
</feature>
<dbReference type="EMBL" id="BDGG01000001">
    <property type="protein sequence ID" value="GAU87284.1"/>
    <property type="molecule type" value="Genomic_DNA"/>
</dbReference>
<evidence type="ECO:0000313" key="3">
    <source>
        <dbReference type="EMBL" id="GAU87284.1"/>
    </source>
</evidence>
<sequence length="118" mass="12234">MTSSPYLTVLWFIVSSYCLCHAKAYSVVKKSGEARYGALLQAAKSAMDFSGKRSKRDGYSGGSGGGGGGRGIQELLMLSMLQEMSSGGSAVKSDTEAASSPSSGNSFGNMPYSQTSFS</sequence>
<dbReference type="AlphaFoldDB" id="A0A1D1UBS5"/>
<evidence type="ECO:0000256" key="2">
    <source>
        <dbReference type="SAM" id="SignalP"/>
    </source>
</evidence>
<evidence type="ECO:0000256" key="1">
    <source>
        <dbReference type="SAM" id="MobiDB-lite"/>
    </source>
</evidence>
<feature type="region of interest" description="Disordered" evidence="1">
    <location>
        <begin position="86"/>
        <end position="118"/>
    </location>
</feature>
<keyword evidence="2" id="KW-0732">Signal</keyword>
<keyword evidence="4" id="KW-1185">Reference proteome</keyword>
<reference evidence="3 4" key="1">
    <citation type="journal article" date="2016" name="Nat. Commun.">
        <title>Extremotolerant tardigrade genome and improved radiotolerance of human cultured cells by tardigrade-unique protein.</title>
        <authorList>
            <person name="Hashimoto T."/>
            <person name="Horikawa D.D."/>
            <person name="Saito Y."/>
            <person name="Kuwahara H."/>
            <person name="Kozuka-Hata H."/>
            <person name="Shin-I T."/>
            <person name="Minakuchi Y."/>
            <person name="Ohishi K."/>
            <person name="Motoyama A."/>
            <person name="Aizu T."/>
            <person name="Enomoto A."/>
            <person name="Kondo K."/>
            <person name="Tanaka S."/>
            <person name="Hara Y."/>
            <person name="Koshikawa S."/>
            <person name="Sagara H."/>
            <person name="Miura T."/>
            <person name="Yokobori S."/>
            <person name="Miyagawa K."/>
            <person name="Suzuki Y."/>
            <person name="Kubo T."/>
            <person name="Oyama M."/>
            <person name="Kohara Y."/>
            <person name="Fujiyama A."/>
            <person name="Arakawa K."/>
            <person name="Katayama T."/>
            <person name="Toyoda A."/>
            <person name="Kunieda T."/>
        </authorList>
    </citation>
    <scope>NUCLEOTIDE SEQUENCE [LARGE SCALE GENOMIC DNA]</scope>
    <source>
        <strain evidence="3 4">YOKOZUNA-1</strain>
    </source>
</reference>
<dbReference type="Proteomes" id="UP000186922">
    <property type="component" value="Unassembled WGS sequence"/>
</dbReference>
<organism evidence="3 4">
    <name type="scientific">Ramazzottius varieornatus</name>
    <name type="common">Water bear</name>
    <name type="synonym">Tardigrade</name>
    <dbReference type="NCBI Taxonomy" id="947166"/>
    <lineage>
        <taxon>Eukaryota</taxon>
        <taxon>Metazoa</taxon>
        <taxon>Ecdysozoa</taxon>
        <taxon>Tardigrada</taxon>
        <taxon>Eutardigrada</taxon>
        <taxon>Parachela</taxon>
        <taxon>Hypsibioidea</taxon>
        <taxon>Ramazzottiidae</taxon>
        <taxon>Ramazzottius</taxon>
    </lineage>
</organism>
<feature type="region of interest" description="Disordered" evidence="1">
    <location>
        <begin position="50"/>
        <end position="71"/>
    </location>
</feature>
<evidence type="ECO:0000313" key="4">
    <source>
        <dbReference type="Proteomes" id="UP000186922"/>
    </source>
</evidence>
<feature type="signal peptide" evidence="2">
    <location>
        <begin position="1"/>
        <end position="24"/>
    </location>
</feature>
<protein>
    <submittedName>
        <fullName evidence="3">Uncharacterized protein</fullName>
    </submittedName>
</protein>
<comment type="caution">
    <text evidence="3">The sequence shown here is derived from an EMBL/GenBank/DDBJ whole genome shotgun (WGS) entry which is preliminary data.</text>
</comment>
<name>A0A1D1UBS5_RAMVA</name>
<gene>
    <name evidence="3" type="primary">RvY_00163-1</name>
    <name evidence="3" type="synonym">RvY_00163.1</name>
    <name evidence="3" type="ORF">RvY_00163</name>
</gene>
<feature type="compositionally biased region" description="Polar residues" evidence="1">
    <location>
        <begin position="96"/>
        <end position="118"/>
    </location>
</feature>
<feature type="chain" id="PRO_5008897125" evidence="2">
    <location>
        <begin position="25"/>
        <end position="118"/>
    </location>
</feature>
<accession>A0A1D1UBS5</accession>
<proteinExistence type="predicted"/>